<dbReference type="RefSeq" id="WP_149160933.1">
    <property type="nucleotide sequence ID" value="NZ_CP043505.1"/>
</dbReference>
<feature type="transmembrane region" description="Helical" evidence="2">
    <location>
        <begin position="552"/>
        <end position="575"/>
    </location>
</feature>
<feature type="chain" id="PRO_5022892217" description="Ig-like domain-containing protein" evidence="3">
    <location>
        <begin position="30"/>
        <end position="582"/>
    </location>
</feature>
<organism evidence="5 6">
    <name type="scientific">Agromyces intestinalis</name>
    <dbReference type="NCBI Taxonomy" id="2592652"/>
    <lineage>
        <taxon>Bacteria</taxon>
        <taxon>Bacillati</taxon>
        <taxon>Actinomycetota</taxon>
        <taxon>Actinomycetes</taxon>
        <taxon>Micrococcales</taxon>
        <taxon>Microbacteriaceae</taxon>
        <taxon>Agromyces</taxon>
    </lineage>
</organism>
<feature type="compositionally biased region" description="Gly residues" evidence="1">
    <location>
        <begin position="459"/>
        <end position="471"/>
    </location>
</feature>
<keyword evidence="6" id="KW-1185">Reference proteome</keyword>
<keyword evidence="2" id="KW-0812">Transmembrane</keyword>
<feature type="compositionally biased region" description="Acidic residues" evidence="1">
    <location>
        <begin position="472"/>
        <end position="490"/>
    </location>
</feature>
<evidence type="ECO:0000256" key="2">
    <source>
        <dbReference type="SAM" id="Phobius"/>
    </source>
</evidence>
<feature type="domain" description="Ig-like" evidence="4">
    <location>
        <begin position="168"/>
        <end position="241"/>
    </location>
</feature>
<dbReference type="Proteomes" id="UP000324678">
    <property type="component" value="Chromosome"/>
</dbReference>
<feature type="domain" description="Ig-like" evidence="4">
    <location>
        <begin position="397"/>
        <end position="430"/>
    </location>
</feature>
<dbReference type="InterPro" id="IPR022038">
    <property type="entry name" value="Ig-like_bact"/>
</dbReference>
<gene>
    <name evidence="5" type="ORF">FLP10_11180</name>
</gene>
<sequence length="582" mass="58160">MTRRTTGALTAAAAATLVACTLTPAAAFADTTDTTRPSLSIDSPTAGSAFRPANVGSVELSASDNVGLTSVAVNLYDAGNSQLLKNLGSASKIGGDRSWNGSFALPKTLEPGVYTLRASAKDVSGLSQTATLTFTIDVTRPVLSIDTPDEESVFRSAYVGSVMLSATDTVGLESVAANLYDAANSTMVKNLGSAKIAGGTTWSGSFALPTNLAEGVYTVRASLKDLAGNSHTVTRRFTVDNTRPVLSIDTPTEGSTFKPANVGSVALSATDNAGLASVGVNLYDAANSTMVKNLGSAKIGGTTSWNDAFTLPTGLADGVYTIRASVKDLAGLSHTVTRQLTVDTAKPGVSASLSEDGTTVLVEGTDNHGLNYLAANVYGADGTLLTPQTSPRGLGVTSYAHTFALPTDYAPGDYTIKAGAEDAAGNVTVVVLNFAVAEQTGEVEGPGAPVVIEPENPGSGSGENGESGTGDEGGDVDDTLPVEQADDSGETDGSGEGAGGDEPQLGDSGPAAENAGTQGGNSTPAATTSTPVARAATAAERTAELASTGAEIAAPVAAGGIALLLGALAMAVAALRGRRAQG</sequence>
<dbReference type="Pfam" id="PF12245">
    <property type="entry name" value="Big_3_2"/>
    <property type="match status" value="3"/>
</dbReference>
<feature type="compositionally biased region" description="Low complexity" evidence="1">
    <location>
        <begin position="523"/>
        <end position="537"/>
    </location>
</feature>
<reference evidence="5 6" key="1">
    <citation type="submission" date="2019-09" db="EMBL/GenBank/DDBJ databases">
        <title>Genome sequencing of strain KACC 19306.</title>
        <authorList>
            <person name="Heo J."/>
            <person name="Kim S.-J."/>
            <person name="Kim J.-S."/>
            <person name="Hong S.-B."/>
            <person name="Kwon S.-W."/>
        </authorList>
    </citation>
    <scope>NUCLEOTIDE SEQUENCE [LARGE SCALE GENOMIC DNA]</scope>
    <source>
        <strain evidence="5 6">KACC 19306</strain>
    </source>
</reference>
<evidence type="ECO:0000256" key="1">
    <source>
        <dbReference type="SAM" id="MobiDB-lite"/>
    </source>
</evidence>
<dbReference type="EMBL" id="CP043505">
    <property type="protein sequence ID" value="QEO14914.1"/>
    <property type="molecule type" value="Genomic_DNA"/>
</dbReference>
<dbReference type="Gene3D" id="2.60.40.10">
    <property type="entry name" value="Immunoglobulins"/>
    <property type="match status" value="3"/>
</dbReference>
<dbReference type="AlphaFoldDB" id="A0A5C1YFP5"/>
<accession>A0A5C1YFP5</accession>
<dbReference type="KEGG" id="ail:FLP10_11180"/>
<evidence type="ECO:0000256" key="3">
    <source>
        <dbReference type="SAM" id="SignalP"/>
    </source>
</evidence>
<keyword evidence="2" id="KW-1133">Transmembrane helix</keyword>
<dbReference type="GO" id="GO:0005975">
    <property type="term" value="P:carbohydrate metabolic process"/>
    <property type="evidence" value="ECO:0007669"/>
    <property type="project" value="UniProtKB-ARBA"/>
</dbReference>
<feature type="signal peptide" evidence="3">
    <location>
        <begin position="1"/>
        <end position="29"/>
    </location>
</feature>
<keyword evidence="2" id="KW-0472">Membrane</keyword>
<dbReference type="PROSITE" id="PS51257">
    <property type="entry name" value="PROKAR_LIPOPROTEIN"/>
    <property type="match status" value="1"/>
</dbReference>
<protein>
    <recommendedName>
        <fullName evidence="4">Ig-like domain-containing protein</fullName>
    </recommendedName>
</protein>
<dbReference type="Pfam" id="PF17957">
    <property type="entry name" value="Big_7"/>
    <property type="match status" value="1"/>
</dbReference>
<evidence type="ECO:0000259" key="4">
    <source>
        <dbReference type="Pfam" id="PF12245"/>
    </source>
</evidence>
<evidence type="ECO:0000313" key="6">
    <source>
        <dbReference type="Proteomes" id="UP000324678"/>
    </source>
</evidence>
<proteinExistence type="predicted"/>
<dbReference type="OrthoDB" id="1956004at2"/>
<evidence type="ECO:0000313" key="5">
    <source>
        <dbReference type="EMBL" id="QEO14914.1"/>
    </source>
</evidence>
<name>A0A5C1YFP5_9MICO</name>
<dbReference type="InterPro" id="IPR013783">
    <property type="entry name" value="Ig-like_fold"/>
</dbReference>
<feature type="region of interest" description="Disordered" evidence="1">
    <location>
        <begin position="444"/>
        <end position="537"/>
    </location>
</feature>
<feature type="domain" description="Ig-like" evidence="4">
    <location>
        <begin position="271"/>
        <end position="343"/>
    </location>
</feature>
<keyword evidence="3" id="KW-0732">Signal</keyword>